<dbReference type="GeneTree" id="ENSGT01150000286915"/>
<evidence type="ECO:0000313" key="4">
    <source>
        <dbReference type="Proteomes" id="UP000261500"/>
    </source>
</evidence>
<dbReference type="InterPro" id="IPR051261">
    <property type="entry name" value="NLR"/>
</dbReference>
<dbReference type="InterPro" id="IPR032675">
    <property type="entry name" value="LRR_dom_sf"/>
</dbReference>
<keyword evidence="4" id="KW-1185">Reference proteome</keyword>
<evidence type="ECO:0000256" key="1">
    <source>
        <dbReference type="ARBA" id="ARBA00022614"/>
    </source>
</evidence>
<sequence length="362" mass="39719">MNPKNDGLSAEKSINLFHCLNELNDRFLVDEIQQYLRSGSLSTRKLSPAQWSALVFILLSSDKGLDVFDLKKYSASEEALLMLLPVVKASNKALLRDCTLSEKTCEALSSVLGSQSCCLREVDLSHNDLEDAGMTALSSGMLDQQCGLESLRHEASRSTLASTELMFLVSALGSNNQCNHLFFRVADCNLSQRSCETLSSCLSSKSLRLQSLDLNYNNLQDVGLKQLSEGLKSPYCHLERLSLTACSLSEHSCETLASVLSSPSCSLRSLNMSNNHLSESGLQRLCAELKNKHCQMETLILCGCQLSERCCSYISSVLSTQSSKLRELDLSSNNLRDAGVQQLCSGLGTPHCTLETLSWSFL</sequence>
<reference evidence="3" key="1">
    <citation type="submission" date="2025-08" db="UniProtKB">
        <authorList>
            <consortium name="Ensembl"/>
        </authorList>
    </citation>
    <scope>IDENTIFICATION</scope>
</reference>
<organism evidence="3 4">
    <name type="scientific">Poecilia latipinna</name>
    <name type="common">sailfin molly</name>
    <dbReference type="NCBI Taxonomy" id="48699"/>
    <lineage>
        <taxon>Eukaryota</taxon>
        <taxon>Metazoa</taxon>
        <taxon>Chordata</taxon>
        <taxon>Craniata</taxon>
        <taxon>Vertebrata</taxon>
        <taxon>Euteleostomi</taxon>
        <taxon>Actinopterygii</taxon>
        <taxon>Neopterygii</taxon>
        <taxon>Teleostei</taxon>
        <taxon>Neoteleostei</taxon>
        <taxon>Acanthomorphata</taxon>
        <taxon>Ovalentaria</taxon>
        <taxon>Atherinomorphae</taxon>
        <taxon>Cyprinodontiformes</taxon>
        <taxon>Poeciliidae</taxon>
        <taxon>Poeciliinae</taxon>
        <taxon>Poecilia</taxon>
    </lineage>
</organism>
<name>A0A3B3V2D1_9TELE</name>
<keyword evidence="1" id="KW-0433">Leucine-rich repeat</keyword>
<evidence type="ECO:0000313" key="3">
    <source>
        <dbReference type="Ensembl" id="ENSPLAP00000019082.1"/>
    </source>
</evidence>
<keyword evidence="2" id="KW-0677">Repeat</keyword>
<dbReference type="Proteomes" id="UP000261500">
    <property type="component" value="Unplaced"/>
</dbReference>
<evidence type="ECO:0008006" key="5">
    <source>
        <dbReference type="Google" id="ProtNLM"/>
    </source>
</evidence>
<dbReference type="Pfam" id="PF13516">
    <property type="entry name" value="LRR_6"/>
    <property type="match status" value="4"/>
</dbReference>
<dbReference type="Gene3D" id="3.80.10.10">
    <property type="entry name" value="Ribonuclease Inhibitor"/>
    <property type="match status" value="2"/>
</dbReference>
<dbReference type="PANTHER" id="PTHR24106">
    <property type="entry name" value="NACHT, LRR AND CARD DOMAINS-CONTAINING"/>
    <property type="match status" value="1"/>
</dbReference>
<accession>A0A3B3V2D1</accession>
<proteinExistence type="predicted"/>
<protein>
    <recommendedName>
        <fullName evidence="5">NACHT LRR and PYD domain-containing protein</fullName>
    </recommendedName>
</protein>
<dbReference type="InterPro" id="IPR001611">
    <property type="entry name" value="Leu-rich_rpt"/>
</dbReference>
<evidence type="ECO:0000256" key="2">
    <source>
        <dbReference type="ARBA" id="ARBA00022737"/>
    </source>
</evidence>
<dbReference type="SUPFAM" id="SSF52047">
    <property type="entry name" value="RNI-like"/>
    <property type="match status" value="1"/>
</dbReference>
<dbReference type="PROSITE" id="PS51450">
    <property type="entry name" value="LRR"/>
    <property type="match status" value="2"/>
</dbReference>
<dbReference type="Ensembl" id="ENSPLAT00000016971.1">
    <property type="protein sequence ID" value="ENSPLAP00000019082.1"/>
    <property type="gene ID" value="ENSPLAG00000000876.1"/>
</dbReference>
<dbReference type="AlphaFoldDB" id="A0A3B3V2D1"/>
<dbReference type="SMART" id="SM00368">
    <property type="entry name" value="LRR_RI"/>
    <property type="match status" value="7"/>
</dbReference>
<reference evidence="3" key="2">
    <citation type="submission" date="2025-09" db="UniProtKB">
        <authorList>
            <consortium name="Ensembl"/>
        </authorList>
    </citation>
    <scope>IDENTIFICATION</scope>
</reference>